<dbReference type="InterPro" id="IPR011128">
    <property type="entry name" value="G3P_DH_NAD-dep_N"/>
</dbReference>
<keyword evidence="4" id="KW-1185">Reference proteome</keyword>
<dbReference type="GO" id="GO:0046168">
    <property type="term" value="P:glycerol-3-phosphate catabolic process"/>
    <property type="evidence" value="ECO:0007669"/>
    <property type="project" value="InterPro"/>
</dbReference>
<dbReference type="Proteomes" id="UP000249130">
    <property type="component" value="Unassembled WGS sequence"/>
</dbReference>
<evidence type="ECO:0000259" key="2">
    <source>
        <dbReference type="Pfam" id="PF01210"/>
    </source>
</evidence>
<feature type="domain" description="Glycerol-3-phosphate dehydrogenase NAD-dependent N-terminal" evidence="2">
    <location>
        <begin position="3"/>
        <end position="95"/>
    </location>
</feature>
<dbReference type="GO" id="GO:0016616">
    <property type="term" value="F:oxidoreductase activity, acting on the CH-OH group of donors, NAD or NADP as acceptor"/>
    <property type="evidence" value="ECO:0007669"/>
    <property type="project" value="InterPro"/>
</dbReference>
<comment type="caution">
    <text evidence="3">The sequence shown here is derived from an EMBL/GenBank/DDBJ whole genome shotgun (WGS) entry which is preliminary data.</text>
</comment>
<dbReference type="InterPro" id="IPR036291">
    <property type="entry name" value="NAD(P)-bd_dom_sf"/>
</dbReference>
<name>A0A327K2U7_9BRAD</name>
<gene>
    <name evidence="3" type="ORF">CH341_31945</name>
</gene>
<dbReference type="GO" id="GO:0051287">
    <property type="term" value="F:NAD binding"/>
    <property type="evidence" value="ECO:0007669"/>
    <property type="project" value="InterPro"/>
</dbReference>
<sequence>IDAAAAERMAESRENSDFLPGPRLPETIAVTSDMARLGDADCVLLVVPSQATRSLLTGIGATLSEDAVVVACAKGIEQETGALQGEIVRAALPEHQ</sequence>
<feature type="region of interest" description="Disordered" evidence="1">
    <location>
        <begin position="1"/>
        <end position="21"/>
    </location>
</feature>
<dbReference type="Pfam" id="PF01210">
    <property type="entry name" value="NAD_Gly3P_dh_N"/>
    <property type="match status" value="1"/>
</dbReference>
<proteinExistence type="predicted"/>
<accession>A0A327K2U7</accession>
<dbReference type="SUPFAM" id="SSF51735">
    <property type="entry name" value="NAD(P)-binding Rossmann-fold domains"/>
    <property type="match status" value="1"/>
</dbReference>
<dbReference type="EMBL" id="NPEX01000741">
    <property type="protein sequence ID" value="RAI33060.1"/>
    <property type="molecule type" value="Genomic_DNA"/>
</dbReference>
<evidence type="ECO:0000313" key="3">
    <source>
        <dbReference type="EMBL" id="RAI33060.1"/>
    </source>
</evidence>
<evidence type="ECO:0000313" key="4">
    <source>
        <dbReference type="Proteomes" id="UP000249130"/>
    </source>
</evidence>
<organism evidence="3 4">
    <name type="scientific">Rhodoplanes roseus</name>
    <dbReference type="NCBI Taxonomy" id="29409"/>
    <lineage>
        <taxon>Bacteria</taxon>
        <taxon>Pseudomonadati</taxon>
        <taxon>Pseudomonadota</taxon>
        <taxon>Alphaproteobacteria</taxon>
        <taxon>Hyphomicrobiales</taxon>
        <taxon>Nitrobacteraceae</taxon>
        <taxon>Rhodoplanes</taxon>
    </lineage>
</organism>
<dbReference type="Gene3D" id="3.40.50.720">
    <property type="entry name" value="NAD(P)-binding Rossmann-like Domain"/>
    <property type="match status" value="1"/>
</dbReference>
<dbReference type="AlphaFoldDB" id="A0A327K2U7"/>
<feature type="non-terminal residue" evidence="3">
    <location>
        <position position="96"/>
    </location>
</feature>
<protein>
    <recommendedName>
        <fullName evidence="2">Glycerol-3-phosphate dehydrogenase NAD-dependent N-terminal domain-containing protein</fullName>
    </recommendedName>
</protein>
<evidence type="ECO:0000256" key="1">
    <source>
        <dbReference type="SAM" id="MobiDB-lite"/>
    </source>
</evidence>
<feature type="non-terminal residue" evidence="3">
    <location>
        <position position="1"/>
    </location>
</feature>
<reference evidence="3 4" key="1">
    <citation type="submission" date="2017-07" db="EMBL/GenBank/DDBJ databases">
        <title>Draft Genome Sequences of Select Purple Nonsulfur Bacteria.</title>
        <authorList>
            <person name="Lasarre B."/>
            <person name="Mckinlay J.B."/>
        </authorList>
    </citation>
    <scope>NUCLEOTIDE SEQUENCE [LARGE SCALE GENOMIC DNA]</scope>
    <source>
        <strain evidence="3 4">DSM 5909</strain>
    </source>
</reference>